<evidence type="ECO:0000256" key="10">
    <source>
        <dbReference type="PROSITE-ProRule" id="PRU00042"/>
    </source>
</evidence>
<dbReference type="InterPro" id="IPR036236">
    <property type="entry name" value="Znf_C2H2_sf"/>
</dbReference>
<dbReference type="FunFam" id="3.30.160.60:FF:000325">
    <property type="entry name" value="ZFP90 zinc finger protein"/>
    <property type="match status" value="1"/>
</dbReference>
<dbReference type="EMBL" id="OV651832">
    <property type="protein sequence ID" value="CAH1107332.1"/>
    <property type="molecule type" value="Genomic_DNA"/>
</dbReference>
<keyword evidence="3" id="KW-0677">Repeat</keyword>
<feature type="binding site" evidence="11">
    <location>
        <position position="224"/>
    </location>
    <ligand>
        <name>Zn(2+)</name>
        <dbReference type="ChEBI" id="CHEBI:29105"/>
    </ligand>
</feature>
<dbReference type="PROSITE" id="PS51915">
    <property type="entry name" value="ZAD"/>
    <property type="match status" value="1"/>
</dbReference>
<evidence type="ECO:0000256" key="4">
    <source>
        <dbReference type="ARBA" id="ARBA00022771"/>
    </source>
</evidence>
<keyword evidence="9" id="KW-0539">Nucleus</keyword>
<dbReference type="SMART" id="SM00355">
    <property type="entry name" value="ZnF_C2H2"/>
    <property type="match status" value="10"/>
</dbReference>
<evidence type="ECO:0000313" key="16">
    <source>
        <dbReference type="EMBL" id="CAH1107332.1"/>
    </source>
</evidence>
<feature type="domain" description="C2H2-type" evidence="14">
    <location>
        <begin position="644"/>
        <end position="671"/>
    </location>
</feature>
<feature type="compositionally biased region" description="Polar residues" evidence="13">
    <location>
        <begin position="14"/>
        <end position="25"/>
    </location>
</feature>
<dbReference type="Proteomes" id="UP001153636">
    <property type="component" value="Chromosome 20"/>
</dbReference>
<dbReference type="PANTHER" id="PTHR24379">
    <property type="entry name" value="KRAB AND ZINC FINGER DOMAIN-CONTAINING"/>
    <property type="match status" value="1"/>
</dbReference>
<evidence type="ECO:0000259" key="15">
    <source>
        <dbReference type="PROSITE" id="PS51915"/>
    </source>
</evidence>
<feature type="domain" description="ZAD" evidence="15">
    <location>
        <begin position="169"/>
        <end position="251"/>
    </location>
</feature>
<dbReference type="SUPFAM" id="SSF57667">
    <property type="entry name" value="beta-beta-alpha zinc fingers"/>
    <property type="match status" value="5"/>
</dbReference>
<evidence type="ECO:0000256" key="13">
    <source>
        <dbReference type="SAM" id="MobiDB-lite"/>
    </source>
</evidence>
<keyword evidence="12" id="KW-0175">Coiled coil</keyword>
<proteinExistence type="predicted"/>
<feature type="domain" description="C2H2-type" evidence="14">
    <location>
        <begin position="535"/>
        <end position="563"/>
    </location>
</feature>
<dbReference type="PROSITE" id="PS00028">
    <property type="entry name" value="ZINC_FINGER_C2H2_1"/>
    <property type="match status" value="7"/>
</dbReference>
<dbReference type="OrthoDB" id="8922241at2759"/>
<dbReference type="GO" id="GO:0005634">
    <property type="term" value="C:nucleus"/>
    <property type="evidence" value="ECO:0007669"/>
    <property type="project" value="UniProtKB-SubCell"/>
</dbReference>
<keyword evidence="4 10" id="KW-0863">Zinc-finger</keyword>
<accession>A0A9P0GFD4</accession>
<evidence type="ECO:0000259" key="14">
    <source>
        <dbReference type="PROSITE" id="PS50157"/>
    </source>
</evidence>
<organism evidence="16 17">
    <name type="scientific">Psylliodes chrysocephalus</name>
    <dbReference type="NCBI Taxonomy" id="3402493"/>
    <lineage>
        <taxon>Eukaryota</taxon>
        <taxon>Metazoa</taxon>
        <taxon>Ecdysozoa</taxon>
        <taxon>Arthropoda</taxon>
        <taxon>Hexapoda</taxon>
        <taxon>Insecta</taxon>
        <taxon>Pterygota</taxon>
        <taxon>Neoptera</taxon>
        <taxon>Endopterygota</taxon>
        <taxon>Coleoptera</taxon>
        <taxon>Polyphaga</taxon>
        <taxon>Cucujiformia</taxon>
        <taxon>Chrysomeloidea</taxon>
        <taxon>Chrysomelidae</taxon>
        <taxon>Galerucinae</taxon>
        <taxon>Alticini</taxon>
        <taxon>Psylliodes</taxon>
    </lineage>
</organism>
<evidence type="ECO:0000256" key="2">
    <source>
        <dbReference type="ARBA" id="ARBA00022723"/>
    </source>
</evidence>
<feature type="domain" description="C2H2-type" evidence="14">
    <location>
        <begin position="413"/>
        <end position="440"/>
    </location>
</feature>
<evidence type="ECO:0000256" key="5">
    <source>
        <dbReference type="ARBA" id="ARBA00022833"/>
    </source>
</evidence>
<dbReference type="PROSITE" id="PS50157">
    <property type="entry name" value="ZINC_FINGER_C2H2_2"/>
    <property type="match status" value="7"/>
</dbReference>
<feature type="compositionally biased region" description="Basic and acidic residues" evidence="13">
    <location>
        <begin position="1"/>
        <end position="13"/>
    </location>
</feature>
<keyword evidence="8" id="KW-0804">Transcription</keyword>
<evidence type="ECO:0000313" key="17">
    <source>
        <dbReference type="Proteomes" id="UP001153636"/>
    </source>
</evidence>
<feature type="region of interest" description="Disordered" evidence="13">
    <location>
        <begin position="1"/>
        <end position="34"/>
    </location>
</feature>
<evidence type="ECO:0000256" key="7">
    <source>
        <dbReference type="ARBA" id="ARBA00023125"/>
    </source>
</evidence>
<feature type="domain" description="C2H2-type" evidence="14">
    <location>
        <begin position="672"/>
        <end position="699"/>
    </location>
</feature>
<dbReference type="AlphaFoldDB" id="A0A9P0GFD4"/>
<dbReference type="PANTHER" id="PTHR24379:SF127">
    <property type="entry name" value="BLOODY FINGERS-RELATED"/>
    <property type="match status" value="1"/>
</dbReference>
<sequence length="720" mass="85055">MDRKEVSFTDEKGQNNNEKQLTNRGPNILRNKTKKRDIKEETQELIDLEEPASKNIEFYIKQEDIKDNEFERIKAQLLEANLLKENSDKTLEKYEEIDKLVIKNNLLMQNFDKLYEENENMKRIFIDLENKLETFTKENKILKEQLDKTSSLSENAINTELIDLTDMNSICRICLQKHSKLKSFDDSINFDHPEIRPINVLDALLSIGLDSITIIEDRFPDKICPKCVEQLKQFIIFKYTYSKSCEILKHAFKINEETKNAENNDDAYSEIYSTEDVTFKDEIPDWNLKIDEANQNLDFNFKNIQNTEMAKDNSFYDRINQIKEKKQTHKCPICFKVLKISQFRPHIHTHKGLERYFSGPKVPKNVKFYAVPNSTVSLVNEKEMFHKCPFCPESFTAAAYLIHVDNHLKNDQFTCDKCGRVFKKRSYLIQHLLVHTKELPYSCKTCNKGFVNKQNYEYHLLTHSYKDDELPYQCEHCDRKFSNPSHLARHMTIHLENCSYSSKYRMKRCRSCLQSFRSEDQFKSHRCMLTGVRVHFCRYCRKSFATPKAYYRHLRVQHKIHKKRNRQFCAECNKVVSNITYHRIRVHPDTANKSLCPVCGLYVVNIYSHRLKHEPLKCNICGKEFRHSTVLKKHVMIHTGQKPYLCSSCPKTFNCKYNLQVHERIHTGDKCHVCSICDKGFLEKSYLKKHMRIHKDIRGGGFNEENNYEIAGNDEYVSSN</sequence>
<feature type="binding site" evidence="11">
    <location>
        <position position="227"/>
    </location>
    <ligand>
        <name>Zn(2+)</name>
        <dbReference type="ChEBI" id="CHEBI:29105"/>
    </ligand>
</feature>
<dbReference type="GO" id="GO:0000981">
    <property type="term" value="F:DNA-binding transcription factor activity, RNA polymerase II-specific"/>
    <property type="evidence" value="ECO:0007669"/>
    <property type="project" value="TreeGrafter"/>
</dbReference>
<evidence type="ECO:0000256" key="8">
    <source>
        <dbReference type="ARBA" id="ARBA00023163"/>
    </source>
</evidence>
<keyword evidence="7" id="KW-0238">DNA-binding</keyword>
<keyword evidence="2 11" id="KW-0479">Metal-binding</keyword>
<keyword evidence="5 11" id="KW-0862">Zinc</keyword>
<evidence type="ECO:0000256" key="9">
    <source>
        <dbReference type="ARBA" id="ARBA00023242"/>
    </source>
</evidence>
<feature type="domain" description="C2H2-type" evidence="14">
    <location>
        <begin position="441"/>
        <end position="468"/>
    </location>
</feature>
<dbReference type="InterPro" id="IPR012934">
    <property type="entry name" value="Znf_AD"/>
</dbReference>
<protein>
    <submittedName>
        <fullName evidence="16">Uncharacterized protein</fullName>
    </submittedName>
</protein>
<comment type="subcellular location">
    <subcellularLocation>
        <location evidence="1">Nucleus</location>
    </subcellularLocation>
</comment>
<dbReference type="Gene3D" id="3.30.160.60">
    <property type="entry name" value="Classic Zinc Finger"/>
    <property type="match status" value="7"/>
</dbReference>
<evidence type="ECO:0000256" key="3">
    <source>
        <dbReference type="ARBA" id="ARBA00022737"/>
    </source>
</evidence>
<keyword evidence="17" id="KW-1185">Reference proteome</keyword>
<dbReference type="FunFam" id="3.30.160.60:FF:001734">
    <property type="entry name" value="Zinc finger protein, putative"/>
    <property type="match status" value="1"/>
</dbReference>
<dbReference type="FunFam" id="3.30.160.60:FF:000630">
    <property type="entry name" value="Zinc finger protein 180"/>
    <property type="match status" value="1"/>
</dbReference>
<evidence type="ECO:0000256" key="11">
    <source>
        <dbReference type="PROSITE-ProRule" id="PRU01263"/>
    </source>
</evidence>
<evidence type="ECO:0000256" key="6">
    <source>
        <dbReference type="ARBA" id="ARBA00023015"/>
    </source>
</evidence>
<feature type="coiled-coil region" evidence="12">
    <location>
        <begin position="111"/>
        <end position="152"/>
    </location>
</feature>
<evidence type="ECO:0000256" key="1">
    <source>
        <dbReference type="ARBA" id="ARBA00004123"/>
    </source>
</evidence>
<feature type="binding site" evidence="11">
    <location>
        <position position="171"/>
    </location>
    <ligand>
        <name>Zn(2+)</name>
        <dbReference type="ChEBI" id="CHEBI:29105"/>
    </ligand>
</feature>
<name>A0A9P0GFD4_9CUCU</name>
<dbReference type="GO" id="GO:0008270">
    <property type="term" value="F:zinc ion binding"/>
    <property type="evidence" value="ECO:0007669"/>
    <property type="project" value="UniProtKB-UniRule"/>
</dbReference>
<dbReference type="SMART" id="SM00868">
    <property type="entry name" value="zf-AD"/>
    <property type="match status" value="1"/>
</dbReference>
<gene>
    <name evidence="16" type="ORF">PSYICH_LOCUS7896</name>
</gene>
<dbReference type="Pfam" id="PF00096">
    <property type="entry name" value="zf-C2H2"/>
    <property type="match status" value="5"/>
</dbReference>
<feature type="binding site" evidence="11">
    <location>
        <position position="174"/>
    </location>
    <ligand>
        <name>Zn(2+)</name>
        <dbReference type="ChEBI" id="CHEBI:29105"/>
    </ligand>
</feature>
<dbReference type="InterPro" id="IPR013087">
    <property type="entry name" value="Znf_C2H2_type"/>
</dbReference>
<reference evidence="16" key="1">
    <citation type="submission" date="2022-01" db="EMBL/GenBank/DDBJ databases">
        <authorList>
            <person name="King R."/>
        </authorList>
    </citation>
    <scope>NUCLEOTIDE SEQUENCE</scope>
</reference>
<dbReference type="GO" id="GO:0000977">
    <property type="term" value="F:RNA polymerase II transcription regulatory region sequence-specific DNA binding"/>
    <property type="evidence" value="ECO:0007669"/>
    <property type="project" value="TreeGrafter"/>
</dbReference>
<feature type="domain" description="C2H2-type" evidence="14">
    <location>
        <begin position="616"/>
        <end position="643"/>
    </location>
</feature>
<dbReference type="SUPFAM" id="SSF57716">
    <property type="entry name" value="Glucocorticoid receptor-like (DNA-binding domain)"/>
    <property type="match status" value="1"/>
</dbReference>
<feature type="domain" description="C2H2-type" evidence="14">
    <location>
        <begin position="472"/>
        <end position="494"/>
    </location>
</feature>
<dbReference type="FunFam" id="3.30.160.60:FF:000624">
    <property type="entry name" value="zinc finger protein 697"/>
    <property type="match status" value="1"/>
</dbReference>
<evidence type="ECO:0000256" key="12">
    <source>
        <dbReference type="SAM" id="Coils"/>
    </source>
</evidence>
<keyword evidence="6" id="KW-0805">Transcription regulation</keyword>